<keyword evidence="2" id="KW-0143">Chaperone</keyword>
<comment type="similarity">
    <text evidence="1 3">Belongs to the chaperonin (HSP60) family.</text>
</comment>
<keyword evidence="6" id="KW-1185">Reference proteome</keyword>
<dbReference type="FunFam" id="3.50.7.10:FF:000001">
    <property type="entry name" value="60 kDa chaperonin"/>
    <property type="match status" value="1"/>
</dbReference>
<dbReference type="NCBIfam" id="NF009489">
    <property type="entry name" value="PRK12851.1"/>
    <property type="match status" value="1"/>
</dbReference>
<proteinExistence type="inferred from homology"/>
<dbReference type="VEuPathDB" id="CryptoDB:cubi_02627"/>
<dbReference type="NCBIfam" id="TIGR02348">
    <property type="entry name" value="GroEL"/>
    <property type="match status" value="1"/>
</dbReference>
<organism evidence="5 6">
    <name type="scientific">Cryptosporidium ubiquitum</name>
    <dbReference type="NCBI Taxonomy" id="857276"/>
    <lineage>
        <taxon>Eukaryota</taxon>
        <taxon>Sar</taxon>
        <taxon>Alveolata</taxon>
        <taxon>Apicomplexa</taxon>
        <taxon>Conoidasida</taxon>
        <taxon>Coccidia</taxon>
        <taxon>Eucoccidiorida</taxon>
        <taxon>Eimeriorina</taxon>
        <taxon>Cryptosporidiidae</taxon>
        <taxon>Cryptosporidium</taxon>
    </lineage>
</organism>
<evidence type="ECO:0000256" key="1">
    <source>
        <dbReference type="ARBA" id="ARBA00006607"/>
    </source>
</evidence>
<dbReference type="InterPro" id="IPR027409">
    <property type="entry name" value="GroEL-like_apical_dom_sf"/>
</dbReference>
<name>A0A1J4MHC8_9CRYT</name>
<gene>
    <name evidence="5" type="ORF">cubi_02627</name>
</gene>
<feature type="compositionally biased region" description="Low complexity" evidence="4">
    <location>
        <begin position="594"/>
        <end position="618"/>
    </location>
</feature>
<feature type="region of interest" description="Disordered" evidence="4">
    <location>
        <begin position="587"/>
        <end position="618"/>
    </location>
</feature>
<dbReference type="RefSeq" id="XP_028874758.1">
    <property type="nucleotide sequence ID" value="XM_029019638.1"/>
</dbReference>
<dbReference type="SUPFAM" id="SSF48592">
    <property type="entry name" value="GroEL equatorial domain-like"/>
    <property type="match status" value="1"/>
</dbReference>
<dbReference type="InterPro" id="IPR002423">
    <property type="entry name" value="Cpn60/GroEL/TCP-1"/>
</dbReference>
<reference evidence="5 6" key="1">
    <citation type="submission" date="2016-10" db="EMBL/GenBank/DDBJ databases">
        <title>Reductive evolution of mitochondrial metabolism and differential evolution of invasion-related proteins in Cryptosporidium.</title>
        <authorList>
            <person name="Liu S."/>
            <person name="Roellig D.M."/>
            <person name="Guo Y."/>
            <person name="Li N."/>
            <person name="Frace M.A."/>
            <person name="Tang K."/>
            <person name="Zhang L."/>
            <person name="Feng Y."/>
            <person name="Xiao L."/>
        </authorList>
    </citation>
    <scope>NUCLEOTIDE SEQUENCE [LARGE SCALE GENOMIC DNA]</scope>
    <source>
        <strain evidence="5">39726</strain>
    </source>
</reference>
<protein>
    <submittedName>
        <fullName evidence="5">HSP60 protein</fullName>
    </submittedName>
</protein>
<dbReference type="Pfam" id="PF00118">
    <property type="entry name" value="Cpn60_TCP1"/>
    <property type="match status" value="1"/>
</dbReference>
<sequence length="618" mass="66634">MLFRSGIRLYRSVVCPAEIRRVAVRLGMYYLSSGKELSFGSKARREMLKGANDLADAVGVTLGPRGRNVVIEQKFGETPKITKDGVTVAKAIQFNSGPVNLGAQLLKDVAISTNDEAGDGTTTATVLARAIFKSGCEKVDAGLNPMDLLRGIKLGVKHVVDELDSLSQPVRSHEDILNVATISANGDSIVGSLIARAYSKVGVHGTINIEEGKTTQCELEIVEGLKLEKGYISPYFITNQKYQKVELENPYILISEGKISSLKSILPILEFCVSSRSPLLIIAEEVEGEALTALILNKLQLNLKVCAVKAPGFGENRKQMLKDISVSVGAQIIQEEFSKAKLEQLTPNQVEEFLGKCKSISISKDETIIKQGEGSPEKLKDTISLLKSQIEENHKLSDYDREKIQERLARLTGGVALIKIGGYSDTEISELKDRFIDALNATKCAIEQGIVPGGGSALLWASRNLGKLYSQSPPPGKTLEVSQTSESNPIRNYDMAMGVKIVEDACKVPCHLISSNAGFDGSVIVGELIKVFSQGSKHFGFNAQTGQFVDMIKSGILDPTKVVKSGLRDAASIASLMATTQVSVFESKNQSEKMGSPELMSSSSPSSSSFGSLPGTFY</sequence>
<dbReference type="AlphaFoldDB" id="A0A1J4MHC8"/>
<accession>A0A1J4MHC8</accession>
<dbReference type="Gene3D" id="1.10.560.10">
    <property type="entry name" value="GroEL-like equatorial domain"/>
    <property type="match status" value="1"/>
</dbReference>
<dbReference type="InterPro" id="IPR027410">
    <property type="entry name" value="TCP-1-like_intermed_sf"/>
</dbReference>
<dbReference type="OrthoDB" id="1733909at2759"/>
<dbReference type="PRINTS" id="PR00298">
    <property type="entry name" value="CHAPERONIN60"/>
</dbReference>
<dbReference type="Gene3D" id="3.50.7.10">
    <property type="entry name" value="GroEL"/>
    <property type="match status" value="1"/>
</dbReference>
<dbReference type="GO" id="GO:0005524">
    <property type="term" value="F:ATP binding"/>
    <property type="evidence" value="ECO:0007669"/>
    <property type="project" value="InterPro"/>
</dbReference>
<dbReference type="InterPro" id="IPR027413">
    <property type="entry name" value="GROEL-like_equatorial_sf"/>
</dbReference>
<comment type="caution">
    <text evidence="5">The sequence shown here is derived from an EMBL/GenBank/DDBJ whole genome shotgun (WGS) entry which is preliminary data.</text>
</comment>
<dbReference type="GO" id="GO:0042026">
    <property type="term" value="P:protein refolding"/>
    <property type="evidence" value="ECO:0007669"/>
    <property type="project" value="InterPro"/>
</dbReference>
<dbReference type="CDD" id="cd03344">
    <property type="entry name" value="GroEL"/>
    <property type="match status" value="1"/>
</dbReference>
<dbReference type="SUPFAM" id="SSF52029">
    <property type="entry name" value="GroEL apical domain-like"/>
    <property type="match status" value="1"/>
</dbReference>
<dbReference type="NCBIfam" id="NF009487">
    <property type="entry name" value="PRK12849.1"/>
    <property type="match status" value="1"/>
</dbReference>
<dbReference type="InterPro" id="IPR001844">
    <property type="entry name" value="Cpn60/GroEL"/>
</dbReference>
<dbReference type="SUPFAM" id="SSF54849">
    <property type="entry name" value="GroEL-intermediate domain like"/>
    <property type="match status" value="1"/>
</dbReference>
<dbReference type="PANTHER" id="PTHR45633">
    <property type="entry name" value="60 KDA HEAT SHOCK PROTEIN, MITOCHONDRIAL"/>
    <property type="match status" value="1"/>
</dbReference>
<dbReference type="EMBL" id="LRBP01000016">
    <property type="protein sequence ID" value="OII73415.1"/>
    <property type="molecule type" value="Genomic_DNA"/>
</dbReference>
<evidence type="ECO:0000256" key="2">
    <source>
        <dbReference type="ARBA" id="ARBA00023186"/>
    </source>
</evidence>
<dbReference type="Gene3D" id="3.30.260.10">
    <property type="entry name" value="TCP-1-like chaperonin intermediate domain"/>
    <property type="match status" value="1"/>
</dbReference>
<dbReference type="GeneID" id="39979417"/>
<dbReference type="GO" id="GO:0140662">
    <property type="term" value="F:ATP-dependent protein folding chaperone"/>
    <property type="evidence" value="ECO:0007669"/>
    <property type="project" value="InterPro"/>
</dbReference>
<evidence type="ECO:0000256" key="4">
    <source>
        <dbReference type="SAM" id="MobiDB-lite"/>
    </source>
</evidence>
<evidence type="ECO:0000313" key="5">
    <source>
        <dbReference type="EMBL" id="OII73415.1"/>
    </source>
</evidence>
<evidence type="ECO:0000313" key="6">
    <source>
        <dbReference type="Proteomes" id="UP000186176"/>
    </source>
</evidence>
<dbReference type="Proteomes" id="UP000186176">
    <property type="component" value="Unassembled WGS sequence"/>
</dbReference>
<dbReference type="NCBIfam" id="NF000592">
    <property type="entry name" value="PRK00013.1"/>
    <property type="match status" value="1"/>
</dbReference>
<dbReference type="NCBIfam" id="NF009488">
    <property type="entry name" value="PRK12850.1"/>
    <property type="match status" value="1"/>
</dbReference>
<evidence type="ECO:0000256" key="3">
    <source>
        <dbReference type="RuleBase" id="RU000418"/>
    </source>
</evidence>